<dbReference type="Proteomes" id="UP000199518">
    <property type="component" value="Unassembled WGS sequence"/>
</dbReference>
<accession>A0A1I3G0L0</accession>
<dbReference type="EMBL" id="FOQD01000006">
    <property type="protein sequence ID" value="SFI16691.1"/>
    <property type="molecule type" value="Genomic_DNA"/>
</dbReference>
<keyword evidence="3" id="KW-1185">Reference proteome</keyword>
<sequence length="78" mass="8641">MTRKILLILCAGTMLSVAGMVNISEAAGPRAAYNRGFRQGIRTVNRVTRPLNYGGYNRGYNRGYYGRGYAAPGVSFWF</sequence>
<evidence type="ECO:0000256" key="1">
    <source>
        <dbReference type="SAM" id="SignalP"/>
    </source>
</evidence>
<feature type="chain" id="PRO_5011629982" evidence="1">
    <location>
        <begin position="27"/>
        <end position="78"/>
    </location>
</feature>
<name>A0A1I3G0L0_9PLAN</name>
<keyword evidence="1" id="KW-0732">Signal</keyword>
<organism evidence="2 3">
    <name type="scientific">Planctomicrobium piriforme</name>
    <dbReference type="NCBI Taxonomy" id="1576369"/>
    <lineage>
        <taxon>Bacteria</taxon>
        <taxon>Pseudomonadati</taxon>
        <taxon>Planctomycetota</taxon>
        <taxon>Planctomycetia</taxon>
        <taxon>Planctomycetales</taxon>
        <taxon>Planctomycetaceae</taxon>
        <taxon>Planctomicrobium</taxon>
    </lineage>
</organism>
<evidence type="ECO:0000313" key="3">
    <source>
        <dbReference type="Proteomes" id="UP000199518"/>
    </source>
</evidence>
<evidence type="ECO:0000313" key="2">
    <source>
        <dbReference type="EMBL" id="SFI16691.1"/>
    </source>
</evidence>
<proteinExistence type="predicted"/>
<reference evidence="3" key="1">
    <citation type="submission" date="2016-10" db="EMBL/GenBank/DDBJ databases">
        <authorList>
            <person name="Varghese N."/>
            <person name="Submissions S."/>
        </authorList>
    </citation>
    <scope>NUCLEOTIDE SEQUENCE [LARGE SCALE GENOMIC DNA]</scope>
    <source>
        <strain evidence="3">DSM 26348</strain>
    </source>
</reference>
<feature type="signal peptide" evidence="1">
    <location>
        <begin position="1"/>
        <end position="26"/>
    </location>
</feature>
<dbReference type="AlphaFoldDB" id="A0A1I3G0L0"/>
<dbReference type="RefSeq" id="WP_092049496.1">
    <property type="nucleotide sequence ID" value="NZ_FOQD01000006.1"/>
</dbReference>
<protein>
    <submittedName>
        <fullName evidence="2">Uncharacterized protein</fullName>
    </submittedName>
</protein>
<gene>
    <name evidence="2" type="ORF">SAMN05421753_106108</name>
</gene>